<sequence length="376" mass="42602">MSELCLKSDEWPKTAAKISPFANVEPMDVKAGSSDGQLEGDSGAEQRECISGEVVKRCDSLLPENFDASRNIISTSSDCVCLGEYKMCIENITKSRNCRAEDEEVKRAMKRFLHNRIKVKKNVCGEMFDGSELDAVKIDIKSAMEFELDSGPISVYPKLNDQICVSKLNNCTEMVKPYLHDLRYMFPTNIDDVEEMCRMWSQFVDCVRRYVSSCFTEERRSKFNEAVEKSVDTVHAICSSDVMQREYLSSAECFKRVSVENCGSFYKQLIEFVSNPKAHDDHICCSYTKFKICVSEPLLRDCGHNSRSMMDYSMSFLINRCGQKFENRNEKCPPPPPVETTTVSASTAGDFLSNDIQHRARADRSFGPSLTTNLPN</sequence>
<protein>
    <submittedName>
        <fullName evidence="1">Uncharacterized protein</fullName>
    </submittedName>
</protein>
<accession>A0A443RLP0</accession>
<organism evidence="1 2">
    <name type="scientific">Dinothrombium tinctorium</name>
    <dbReference type="NCBI Taxonomy" id="1965070"/>
    <lineage>
        <taxon>Eukaryota</taxon>
        <taxon>Metazoa</taxon>
        <taxon>Ecdysozoa</taxon>
        <taxon>Arthropoda</taxon>
        <taxon>Chelicerata</taxon>
        <taxon>Arachnida</taxon>
        <taxon>Acari</taxon>
        <taxon>Acariformes</taxon>
        <taxon>Trombidiformes</taxon>
        <taxon>Prostigmata</taxon>
        <taxon>Anystina</taxon>
        <taxon>Parasitengona</taxon>
        <taxon>Trombidioidea</taxon>
        <taxon>Trombidiidae</taxon>
        <taxon>Dinothrombium</taxon>
    </lineage>
</organism>
<dbReference type="OrthoDB" id="10051804at2759"/>
<comment type="caution">
    <text evidence="1">The sequence shown here is derived from an EMBL/GenBank/DDBJ whole genome shotgun (WGS) entry which is preliminary data.</text>
</comment>
<gene>
    <name evidence="1" type="ORF">B4U79_14017</name>
</gene>
<keyword evidence="2" id="KW-1185">Reference proteome</keyword>
<name>A0A443RLP0_9ACAR</name>
<feature type="non-terminal residue" evidence="1">
    <location>
        <position position="376"/>
    </location>
</feature>
<dbReference type="EMBL" id="NCKU01000287">
    <property type="protein sequence ID" value="RWS16158.1"/>
    <property type="molecule type" value="Genomic_DNA"/>
</dbReference>
<evidence type="ECO:0000313" key="1">
    <source>
        <dbReference type="EMBL" id="RWS16158.1"/>
    </source>
</evidence>
<dbReference type="PANTHER" id="PTHR33964">
    <property type="entry name" value="RE45066P-RELATED"/>
    <property type="match status" value="1"/>
</dbReference>
<proteinExistence type="predicted"/>
<dbReference type="AlphaFoldDB" id="A0A443RLP0"/>
<dbReference type="PANTHER" id="PTHR33964:SF9">
    <property type="match status" value="1"/>
</dbReference>
<dbReference type="Proteomes" id="UP000285301">
    <property type="component" value="Unassembled WGS sequence"/>
</dbReference>
<evidence type="ECO:0000313" key="2">
    <source>
        <dbReference type="Proteomes" id="UP000285301"/>
    </source>
</evidence>
<reference evidence="1 2" key="1">
    <citation type="journal article" date="2018" name="Gigascience">
        <title>Genomes of trombidid mites reveal novel predicted allergens and laterally-transferred genes associated with secondary metabolism.</title>
        <authorList>
            <person name="Dong X."/>
            <person name="Chaisiri K."/>
            <person name="Xia D."/>
            <person name="Armstrong S.D."/>
            <person name="Fang Y."/>
            <person name="Donnelly M.J."/>
            <person name="Kadowaki T."/>
            <person name="McGarry J.W."/>
            <person name="Darby A.C."/>
            <person name="Makepeace B.L."/>
        </authorList>
    </citation>
    <scope>NUCLEOTIDE SEQUENCE [LARGE SCALE GENOMIC DNA]</scope>
    <source>
        <strain evidence="1">UoL-WK</strain>
    </source>
</reference>